<evidence type="ECO:0000256" key="1">
    <source>
        <dbReference type="ARBA" id="ARBA00022723"/>
    </source>
</evidence>
<evidence type="ECO:0000256" key="7">
    <source>
        <dbReference type="PROSITE-ProRule" id="PRU00042"/>
    </source>
</evidence>
<dbReference type="Pfam" id="PF00096">
    <property type="entry name" value="zf-C2H2"/>
    <property type="match status" value="3"/>
</dbReference>
<proteinExistence type="predicted"/>
<evidence type="ECO:0000313" key="10">
    <source>
        <dbReference type="EMBL" id="EGY20403.1"/>
    </source>
</evidence>
<dbReference type="GO" id="GO:0000978">
    <property type="term" value="F:RNA polymerase II cis-regulatory region sequence-specific DNA binding"/>
    <property type="evidence" value="ECO:0007669"/>
    <property type="project" value="TreeGrafter"/>
</dbReference>
<evidence type="ECO:0000256" key="4">
    <source>
        <dbReference type="ARBA" id="ARBA00022833"/>
    </source>
</evidence>
<evidence type="ECO:0000313" key="11">
    <source>
        <dbReference type="Proteomes" id="UP000001611"/>
    </source>
</evidence>
<keyword evidence="5" id="KW-0805">Transcription regulation</keyword>
<protein>
    <recommendedName>
        <fullName evidence="9">C2H2-type domain-containing protein</fullName>
    </recommendedName>
</protein>
<dbReference type="GeneID" id="20711495"/>
<keyword evidence="4" id="KW-0862">Zinc</keyword>
<sequence>MDLTPPSLTRSPVSPPNTYCASESSSLDYPSPGFLSQRYRIAAGYGAPPACSTALSLDTDNTLPRLACRASSEWSSSSIATPVLASSASTIPNVVSLDYDPFGSYDAHMHTSYGHDTYPAPPGAHASGSADALHSPPSSMAHSPPLASSRVALPFPHGGGHTSSVASGQRIKLETYNDFGSGGIDLSGYTSPRAGTASYGSEDTTPYSGSAPAYFSSGHVPHWARSDMDVESTSYDGGLGHMGGLEQASAQQQQHQQHQQQQARQNRPRRAPRRLTTREEANFQCEVKGCGKLFSRSYNFKAHMETHDDKREYPFPCQIGDCNKRFVRKTDLQRHHQSVHTKERNHKCDYCSRLFARKDTLRRHMEDGCSRRFDLGTLDLRSEGYNSSSSSRRQLPGTSTAAAEYGVPSHGTLPPLLIGPAGGGEAPPAQSSLGIRHMGPASDAGSQRRM</sequence>
<dbReference type="OMA" id="IYGDQSC"/>
<evidence type="ECO:0000256" key="8">
    <source>
        <dbReference type="SAM" id="MobiDB-lite"/>
    </source>
</evidence>
<dbReference type="RefSeq" id="XP_009654084.1">
    <property type="nucleotide sequence ID" value="XM_009655789.1"/>
</dbReference>
<dbReference type="SUPFAM" id="SSF57667">
    <property type="entry name" value="beta-beta-alpha zinc fingers"/>
    <property type="match status" value="2"/>
</dbReference>
<gene>
    <name evidence="10" type="ORF">VDAG_10032</name>
</gene>
<dbReference type="GO" id="GO:0008270">
    <property type="term" value="F:zinc ion binding"/>
    <property type="evidence" value="ECO:0007669"/>
    <property type="project" value="UniProtKB-KW"/>
</dbReference>
<accession>G2XIQ0</accession>
<dbReference type="SMR" id="G2XIQ0"/>
<dbReference type="InParanoid" id="G2XIQ0"/>
<feature type="region of interest" description="Disordered" evidence="8">
    <location>
        <begin position="1"/>
        <end position="25"/>
    </location>
</feature>
<feature type="region of interest" description="Disordered" evidence="8">
    <location>
        <begin position="382"/>
        <end position="450"/>
    </location>
</feature>
<keyword evidence="6" id="KW-0804">Transcription</keyword>
<dbReference type="Gene3D" id="3.30.160.60">
    <property type="entry name" value="Classic Zinc Finger"/>
    <property type="match status" value="3"/>
</dbReference>
<dbReference type="OrthoDB" id="6910977at2759"/>
<dbReference type="KEGG" id="vda:VDAG_10032"/>
<dbReference type="PANTHER" id="PTHR23235:SF120">
    <property type="entry name" value="KRUPPEL-LIKE FACTOR 15"/>
    <property type="match status" value="1"/>
</dbReference>
<feature type="domain" description="C2H2-type" evidence="9">
    <location>
        <begin position="283"/>
        <end position="312"/>
    </location>
</feature>
<dbReference type="GO" id="GO:0000981">
    <property type="term" value="F:DNA-binding transcription factor activity, RNA polymerase II-specific"/>
    <property type="evidence" value="ECO:0007669"/>
    <property type="project" value="TreeGrafter"/>
</dbReference>
<dbReference type="FunFam" id="3.30.160.60:FF:000032">
    <property type="entry name" value="Krueppel-like factor 4"/>
    <property type="match status" value="1"/>
</dbReference>
<keyword evidence="1" id="KW-0479">Metal-binding</keyword>
<dbReference type="PROSITE" id="PS00028">
    <property type="entry name" value="ZINC_FINGER_C2H2_1"/>
    <property type="match status" value="2"/>
</dbReference>
<reference evidence="10 11" key="1">
    <citation type="submission" date="2008-03" db="EMBL/GenBank/DDBJ databases">
        <title>The Genome Sequence of Verticillium dahliae VdLs.17.</title>
        <authorList>
            <consortium name="The Broad Institute Genome Sequencing Platform"/>
            <person name="Ma L.-J.J."/>
            <person name="Klosterman S.J."/>
            <person name="Subbarao K."/>
            <person name="Dobinson K."/>
            <person name="Veronese P."/>
            <person name="Kang S."/>
            <person name="Gold S.E."/>
            <person name="Young S."/>
            <person name="Jaffe D."/>
            <person name="Gnerre S."/>
            <person name="Berlin A."/>
            <person name="Heiman D."/>
            <person name="Hepburn T."/>
            <person name="Sykes S."/>
            <person name="Alvarado L."/>
            <person name="Kodira C.D."/>
            <person name="Lander E."/>
            <person name="Galagan J."/>
            <person name="Nusbaum C."/>
            <person name="Birren B."/>
        </authorList>
    </citation>
    <scope>NUCLEOTIDE SEQUENCE [LARGE SCALE GENOMIC DNA]</scope>
    <source>
        <strain evidence="11">VdLs.17 / ATCC MYA-4575 / FGSC 10137</strain>
    </source>
</reference>
<feature type="domain" description="C2H2-type" evidence="9">
    <location>
        <begin position="346"/>
        <end position="365"/>
    </location>
</feature>
<organism evidence="10 11">
    <name type="scientific">Verticillium dahliae (strain VdLs.17 / ATCC MYA-4575 / FGSC 10137)</name>
    <name type="common">Verticillium wilt</name>
    <dbReference type="NCBI Taxonomy" id="498257"/>
    <lineage>
        <taxon>Eukaryota</taxon>
        <taxon>Fungi</taxon>
        <taxon>Dikarya</taxon>
        <taxon>Ascomycota</taxon>
        <taxon>Pezizomycotina</taxon>
        <taxon>Sordariomycetes</taxon>
        <taxon>Hypocreomycetidae</taxon>
        <taxon>Glomerellales</taxon>
        <taxon>Plectosphaerellaceae</taxon>
        <taxon>Verticillium</taxon>
    </lineage>
</organism>
<evidence type="ECO:0000256" key="6">
    <source>
        <dbReference type="ARBA" id="ARBA00023163"/>
    </source>
</evidence>
<dbReference type="PROSITE" id="PS50157">
    <property type="entry name" value="ZINC_FINGER_C2H2_2"/>
    <property type="match status" value="3"/>
</dbReference>
<evidence type="ECO:0000259" key="9">
    <source>
        <dbReference type="PROSITE" id="PS50157"/>
    </source>
</evidence>
<dbReference type="PANTHER" id="PTHR23235">
    <property type="entry name" value="KRUEPPEL-LIKE TRANSCRIPTION FACTOR"/>
    <property type="match status" value="1"/>
</dbReference>
<dbReference type="HOGENOM" id="CLU_049940_0_0_1"/>
<evidence type="ECO:0000256" key="5">
    <source>
        <dbReference type="ARBA" id="ARBA00023015"/>
    </source>
</evidence>
<feature type="domain" description="C2H2-type" evidence="9">
    <location>
        <begin position="315"/>
        <end position="345"/>
    </location>
</feature>
<keyword evidence="11" id="KW-1185">Reference proteome</keyword>
<dbReference type="eggNOG" id="KOG1721">
    <property type="taxonomic scope" value="Eukaryota"/>
</dbReference>
<dbReference type="EMBL" id="DS572724">
    <property type="protein sequence ID" value="EGY20403.1"/>
    <property type="molecule type" value="Genomic_DNA"/>
</dbReference>
<keyword evidence="2" id="KW-0677">Repeat</keyword>
<feature type="region of interest" description="Disordered" evidence="8">
    <location>
        <begin position="231"/>
        <end position="276"/>
    </location>
</feature>
<feature type="compositionally biased region" description="Low complexity" evidence="8">
    <location>
        <begin position="247"/>
        <end position="265"/>
    </location>
</feature>
<evidence type="ECO:0000256" key="3">
    <source>
        <dbReference type="ARBA" id="ARBA00022771"/>
    </source>
</evidence>
<dbReference type="InterPro" id="IPR036236">
    <property type="entry name" value="Znf_C2H2_sf"/>
</dbReference>
<dbReference type="AlphaFoldDB" id="G2XIQ0"/>
<feature type="compositionally biased region" description="Basic residues" evidence="8">
    <location>
        <begin position="266"/>
        <end position="275"/>
    </location>
</feature>
<feature type="compositionally biased region" description="Low complexity" evidence="8">
    <location>
        <begin position="123"/>
        <end position="149"/>
    </location>
</feature>
<dbReference type="Proteomes" id="UP000001611">
    <property type="component" value="Chromosome 4"/>
</dbReference>
<dbReference type="SMART" id="SM00355">
    <property type="entry name" value="ZnF_C2H2"/>
    <property type="match status" value="3"/>
</dbReference>
<dbReference type="InterPro" id="IPR013087">
    <property type="entry name" value="Znf_C2H2_type"/>
</dbReference>
<feature type="region of interest" description="Disordered" evidence="8">
    <location>
        <begin position="116"/>
        <end position="167"/>
    </location>
</feature>
<evidence type="ECO:0000256" key="2">
    <source>
        <dbReference type="ARBA" id="ARBA00022737"/>
    </source>
</evidence>
<keyword evidence="3 7" id="KW-0863">Zinc-finger</keyword>
<name>G2XIQ0_VERDV</name>